<dbReference type="AlphaFoldDB" id="A0A6G6Y6W4"/>
<dbReference type="InterPro" id="IPR009057">
    <property type="entry name" value="Homeodomain-like_sf"/>
</dbReference>
<keyword evidence="1" id="KW-0805">Transcription regulation</keyword>
<keyword evidence="2" id="KW-0238">DNA-binding</keyword>
<name>A0A6G6Y6W4_9SPHN</name>
<dbReference type="PANTHER" id="PTHR46796">
    <property type="entry name" value="HTH-TYPE TRANSCRIPTIONAL ACTIVATOR RHAS-RELATED"/>
    <property type="match status" value="1"/>
</dbReference>
<proteinExistence type="predicted"/>
<dbReference type="GO" id="GO:0043565">
    <property type="term" value="F:sequence-specific DNA binding"/>
    <property type="evidence" value="ECO:0007669"/>
    <property type="project" value="InterPro"/>
</dbReference>
<dbReference type="Gene3D" id="1.10.10.60">
    <property type="entry name" value="Homeodomain-like"/>
    <property type="match status" value="1"/>
</dbReference>
<dbReference type="Pfam" id="PF12833">
    <property type="entry name" value="HTH_18"/>
    <property type="match status" value="1"/>
</dbReference>
<dbReference type="PANTHER" id="PTHR46796:SF7">
    <property type="entry name" value="ARAC FAMILY TRANSCRIPTIONAL REGULATOR"/>
    <property type="match status" value="1"/>
</dbReference>
<dbReference type="PROSITE" id="PS01124">
    <property type="entry name" value="HTH_ARAC_FAMILY_2"/>
    <property type="match status" value="1"/>
</dbReference>
<protein>
    <submittedName>
        <fullName evidence="5">Helix-turn-helix transcriptional regulator</fullName>
    </submittedName>
</protein>
<dbReference type="InterPro" id="IPR018062">
    <property type="entry name" value="HTH_AraC-typ_CS"/>
</dbReference>
<dbReference type="InterPro" id="IPR050204">
    <property type="entry name" value="AraC_XylS_family_regulators"/>
</dbReference>
<evidence type="ECO:0000313" key="5">
    <source>
        <dbReference type="EMBL" id="QIG80649.1"/>
    </source>
</evidence>
<evidence type="ECO:0000256" key="1">
    <source>
        <dbReference type="ARBA" id="ARBA00023015"/>
    </source>
</evidence>
<dbReference type="InterPro" id="IPR018060">
    <property type="entry name" value="HTH_AraC"/>
</dbReference>
<sequence length="287" mass="30737">MPLAPMQVHRTIDARIDCAAGEVALVRERFTAPIDVRGESNDCHHLQLSMLPANGAARNRAAGERHAGRFSPLGELFLLPAHADVDIIGNCREQRALVCRLDTAGAARWLGQDFEWTGQRLTRGLDIASGELRRLLYRVAAELESPGFAGRILIDALVTQACVELGRIIRGVSDDSVSGGLTPRRLAIVEQEIARDPGGASVARIAAACGLSTRQLSRAFHETRGETLAAHIAAERIAHACAMLRNGASVKQAAAEAGYGAPSNFATAFRREMGCSPKEFRARAAAD</sequence>
<evidence type="ECO:0000256" key="3">
    <source>
        <dbReference type="ARBA" id="ARBA00023163"/>
    </source>
</evidence>
<dbReference type="KEGG" id="spzr:G5C33_13255"/>
<organism evidence="5 6">
    <name type="scientific">Stakelama tenebrarum</name>
    <dbReference type="NCBI Taxonomy" id="2711215"/>
    <lineage>
        <taxon>Bacteria</taxon>
        <taxon>Pseudomonadati</taxon>
        <taxon>Pseudomonadota</taxon>
        <taxon>Alphaproteobacteria</taxon>
        <taxon>Sphingomonadales</taxon>
        <taxon>Sphingomonadaceae</taxon>
        <taxon>Stakelama</taxon>
    </lineage>
</organism>
<dbReference type="RefSeq" id="WP_165327657.1">
    <property type="nucleotide sequence ID" value="NZ_CP049109.1"/>
</dbReference>
<dbReference type="SMART" id="SM00342">
    <property type="entry name" value="HTH_ARAC"/>
    <property type="match status" value="1"/>
</dbReference>
<evidence type="ECO:0000259" key="4">
    <source>
        <dbReference type="PROSITE" id="PS01124"/>
    </source>
</evidence>
<gene>
    <name evidence="5" type="ORF">G5C33_13255</name>
</gene>
<dbReference type="GO" id="GO:0003700">
    <property type="term" value="F:DNA-binding transcription factor activity"/>
    <property type="evidence" value="ECO:0007669"/>
    <property type="project" value="InterPro"/>
</dbReference>
<accession>A0A6G6Y6W4</accession>
<dbReference type="SUPFAM" id="SSF46689">
    <property type="entry name" value="Homeodomain-like"/>
    <property type="match status" value="1"/>
</dbReference>
<dbReference type="PROSITE" id="PS00041">
    <property type="entry name" value="HTH_ARAC_FAMILY_1"/>
    <property type="match status" value="1"/>
</dbReference>
<dbReference type="EMBL" id="CP049109">
    <property type="protein sequence ID" value="QIG80649.1"/>
    <property type="molecule type" value="Genomic_DNA"/>
</dbReference>
<keyword evidence="3" id="KW-0804">Transcription</keyword>
<evidence type="ECO:0000313" key="6">
    <source>
        <dbReference type="Proteomes" id="UP000501568"/>
    </source>
</evidence>
<evidence type="ECO:0000256" key="2">
    <source>
        <dbReference type="ARBA" id="ARBA00023125"/>
    </source>
</evidence>
<reference evidence="5 6" key="1">
    <citation type="submission" date="2020-02" db="EMBL/GenBank/DDBJ databases">
        <authorList>
            <person name="Zheng R.K."/>
            <person name="Sun C.M."/>
        </authorList>
    </citation>
    <scope>NUCLEOTIDE SEQUENCE [LARGE SCALE GENOMIC DNA]</scope>
    <source>
        <strain evidence="6">zrk23</strain>
    </source>
</reference>
<dbReference type="Proteomes" id="UP000501568">
    <property type="component" value="Chromosome"/>
</dbReference>
<keyword evidence="6" id="KW-1185">Reference proteome</keyword>
<feature type="domain" description="HTH araC/xylS-type" evidence="4">
    <location>
        <begin position="183"/>
        <end position="283"/>
    </location>
</feature>